<dbReference type="EnsemblPlants" id="OGLUM10G05820.1">
    <property type="protein sequence ID" value="OGLUM10G05820.1"/>
    <property type="gene ID" value="OGLUM10G05820"/>
</dbReference>
<reference evidence="1" key="1">
    <citation type="submission" date="2015-04" db="UniProtKB">
        <authorList>
            <consortium name="EnsemblPlants"/>
        </authorList>
    </citation>
    <scope>IDENTIFICATION</scope>
</reference>
<dbReference type="Gramene" id="OGLUM10G05820.1">
    <property type="protein sequence ID" value="OGLUM10G05820.1"/>
    <property type="gene ID" value="OGLUM10G05820"/>
</dbReference>
<dbReference type="Proteomes" id="UP000026961">
    <property type="component" value="Chromosome 10"/>
</dbReference>
<evidence type="ECO:0000313" key="1">
    <source>
        <dbReference type="EnsemblPlants" id="OGLUM10G05820.1"/>
    </source>
</evidence>
<protein>
    <submittedName>
        <fullName evidence="1">Uncharacterized protein</fullName>
    </submittedName>
</protein>
<dbReference type="HOGENOM" id="CLU_2041672_0_0_1"/>
<sequence length="121" mass="13105">MGRAANREPAGPPPPGEVWHLALWATWKARCFDIASAVVAVHLVDDLSNAKQEARTRYATGDNLKLLSPLRMMDQDLSFLDLKLSSSNLAVGDGPEWDGAAQLKLVLGEQLSAEKLTLKPA</sequence>
<organism evidence="1">
    <name type="scientific">Oryza glumipatula</name>
    <dbReference type="NCBI Taxonomy" id="40148"/>
    <lineage>
        <taxon>Eukaryota</taxon>
        <taxon>Viridiplantae</taxon>
        <taxon>Streptophyta</taxon>
        <taxon>Embryophyta</taxon>
        <taxon>Tracheophyta</taxon>
        <taxon>Spermatophyta</taxon>
        <taxon>Magnoliopsida</taxon>
        <taxon>Liliopsida</taxon>
        <taxon>Poales</taxon>
        <taxon>Poaceae</taxon>
        <taxon>BOP clade</taxon>
        <taxon>Oryzoideae</taxon>
        <taxon>Oryzeae</taxon>
        <taxon>Oryzinae</taxon>
        <taxon>Oryza</taxon>
    </lineage>
</organism>
<name>A0A0E0B914_9ORYZ</name>
<keyword evidence="2" id="KW-1185">Reference proteome</keyword>
<proteinExistence type="predicted"/>
<evidence type="ECO:0000313" key="2">
    <source>
        <dbReference type="Proteomes" id="UP000026961"/>
    </source>
</evidence>
<reference evidence="1" key="2">
    <citation type="submission" date="2018-05" db="EMBL/GenBank/DDBJ databases">
        <title>OgluRS3 (Oryza glumaepatula Reference Sequence Version 3).</title>
        <authorList>
            <person name="Zhang J."/>
            <person name="Kudrna D."/>
            <person name="Lee S."/>
            <person name="Talag J."/>
            <person name="Welchert J."/>
            <person name="Wing R.A."/>
        </authorList>
    </citation>
    <scope>NUCLEOTIDE SEQUENCE [LARGE SCALE GENOMIC DNA]</scope>
</reference>
<dbReference type="AlphaFoldDB" id="A0A0E0B914"/>
<accession>A0A0E0B914</accession>